<proteinExistence type="predicted"/>
<evidence type="ECO:0000313" key="1">
    <source>
        <dbReference type="EMBL" id="KPI38461.1"/>
    </source>
</evidence>
<organism evidence="1 2">
    <name type="scientific">Cyphellophora attinorum</name>
    <dbReference type="NCBI Taxonomy" id="1664694"/>
    <lineage>
        <taxon>Eukaryota</taxon>
        <taxon>Fungi</taxon>
        <taxon>Dikarya</taxon>
        <taxon>Ascomycota</taxon>
        <taxon>Pezizomycotina</taxon>
        <taxon>Eurotiomycetes</taxon>
        <taxon>Chaetothyriomycetidae</taxon>
        <taxon>Chaetothyriales</taxon>
        <taxon>Cyphellophoraceae</taxon>
        <taxon>Cyphellophora</taxon>
    </lineage>
</organism>
<name>A0A0N0NKR6_9EURO</name>
<dbReference type="GeneID" id="28732831"/>
<dbReference type="RefSeq" id="XP_017998424.1">
    <property type="nucleotide sequence ID" value="XM_018140950.1"/>
</dbReference>
<gene>
    <name evidence="1" type="ORF">AB675_12051</name>
</gene>
<keyword evidence="2" id="KW-1185">Reference proteome</keyword>
<dbReference type="Proteomes" id="UP000038010">
    <property type="component" value="Unassembled WGS sequence"/>
</dbReference>
<dbReference type="AlphaFoldDB" id="A0A0N0NKR6"/>
<comment type="caution">
    <text evidence="1">The sequence shown here is derived from an EMBL/GenBank/DDBJ whole genome shotgun (WGS) entry which is preliminary data.</text>
</comment>
<protein>
    <submittedName>
        <fullName evidence="1">Uncharacterized protein</fullName>
    </submittedName>
</protein>
<accession>A0A0N0NKR6</accession>
<dbReference type="VEuPathDB" id="FungiDB:AB675_12051"/>
<dbReference type="EMBL" id="LFJN01000019">
    <property type="protein sequence ID" value="KPI38461.1"/>
    <property type="molecule type" value="Genomic_DNA"/>
</dbReference>
<sequence length="340" mass="38121">MDDLKSLDSALDYIAAIELQSKAKECSTATAIKAPAKKKIELLDMPNEMLKHIFEAVFVGEEIYFVVGVGRLPYDLGGPDSGGQDQSWAESPRQWNEPWAPNLRLVSSVFKAMVTPILIEYAILHVERGQQRESGALALAPRALELAPLCPSLLTSHLKCVRIKDYGASSFIRPVKEVDVTGLPNLRTVAFGPFDIADTLKAITIGLRHLPSEQQKAAHLYHLERRTVCFPIADHLRIFRGDAQTRLQNLCKAFLPSFDDPKRYHDMMYQFWKDYWMVSRDAIQGLRSSTNVNVTMVDEARKSVIALVKIPDGAAPSVDFLDEAISKHKESPFLLVFREA</sequence>
<evidence type="ECO:0000313" key="2">
    <source>
        <dbReference type="Proteomes" id="UP000038010"/>
    </source>
</evidence>
<reference evidence="1 2" key="1">
    <citation type="submission" date="2015-06" db="EMBL/GenBank/DDBJ databases">
        <title>Draft genome of the ant-associated black yeast Phialophora attae CBS 131958.</title>
        <authorList>
            <person name="Moreno L.F."/>
            <person name="Stielow B.J."/>
            <person name="de Hoog S."/>
            <person name="Vicente V.A."/>
            <person name="Weiss V.A."/>
            <person name="de Vries M."/>
            <person name="Cruz L.M."/>
            <person name="Souza E.M."/>
        </authorList>
    </citation>
    <scope>NUCLEOTIDE SEQUENCE [LARGE SCALE GENOMIC DNA]</scope>
    <source>
        <strain evidence="1 2">CBS 131958</strain>
    </source>
</reference>